<evidence type="ECO:0000256" key="1">
    <source>
        <dbReference type="ARBA" id="ARBA00004906"/>
    </source>
</evidence>
<dbReference type="InterPro" id="IPR013083">
    <property type="entry name" value="Znf_RING/FYVE/PHD"/>
</dbReference>
<name>A0A9P4P7G4_9PLEO</name>
<accession>A0A9P4P7G4</accession>
<evidence type="ECO:0000256" key="6">
    <source>
        <dbReference type="PROSITE-ProRule" id="PRU00175"/>
    </source>
</evidence>
<keyword evidence="8" id="KW-1133">Transmembrane helix</keyword>
<protein>
    <recommendedName>
        <fullName evidence="9">RING-type domain-containing protein</fullName>
    </recommendedName>
</protein>
<evidence type="ECO:0000256" key="2">
    <source>
        <dbReference type="ARBA" id="ARBA00022723"/>
    </source>
</evidence>
<keyword evidence="2" id="KW-0479">Metal-binding</keyword>
<evidence type="ECO:0000256" key="4">
    <source>
        <dbReference type="ARBA" id="ARBA00022786"/>
    </source>
</evidence>
<dbReference type="InterPro" id="IPR001841">
    <property type="entry name" value="Znf_RING"/>
</dbReference>
<dbReference type="SMART" id="SM00184">
    <property type="entry name" value="RING"/>
    <property type="match status" value="1"/>
</dbReference>
<dbReference type="CDD" id="cd16448">
    <property type="entry name" value="RING-H2"/>
    <property type="match status" value="1"/>
</dbReference>
<comment type="pathway">
    <text evidence="1">Protein modification; protein ubiquitination.</text>
</comment>
<dbReference type="PROSITE" id="PS50089">
    <property type="entry name" value="ZF_RING_2"/>
    <property type="match status" value="1"/>
</dbReference>
<dbReference type="AlphaFoldDB" id="A0A9P4P7G4"/>
<proteinExistence type="predicted"/>
<dbReference type="SUPFAM" id="SSF57850">
    <property type="entry name" value="RING/U-box"/>
    <property type="match status" value="1"/>
</dbReference>
<organism evidence="10 11">
    <name type="scientific">Karstenula rhodostoma CBS 690.94</name>
    <dbReference type="NCBI Taxonomy" id="1392251"/>
    <lineage>
        <taxon>Eukaryota</taxon>
        <taxon>Fungi</taxon>
        <taxon>Dikarya</taxon>
        <taxon>Ascomycota</taxon>
        <taxon>Pezizomycotina</taxon>
        <taxon>Dothideomycetes</taxon>
        <taxon>Pleosporomycetidae</taxon>
        <taxon>Pleosporales</taxon>
        <taxon>Massarineae</taxon>
        <taxon>Didymosphaeriaceae</taxon>
        <taxon>Karstenula</taxon>
    </lineage>
</organism>
<dbReference type="GO" id="GO:0051603">
    <property type="term" value="P:proteolysis involved in protein catabolic process"/>
    <property type="evidence" value="ECO:0007669"/>
    <property type="project" value="UniProtKB-ARBA"/>
</dbReference>
<evidence type="ECO:0000313" key="10">
    <source>
        <dbReference type="EMBL" id="KAF2438657.1"/>
    </source>
</evidence>
<gene>
    <name evidence="10" type="ORF">P171DRAFT_448755</name>
</gene>
<evidence type="ECO:0000256" key="7">
    <source>
        <dbReference type="SAM" id="Coils"/>
    </source>
</evidence>
<keyword evidence="11" id="KW-1185">Reference proteome</keyword>
<evidence type="ECO:0000256" key="3">
    <source>
        <dbReference type="ARBA" id="ARBA00022771"/>
    </source>
</evidence>
<keyword evidence="4" id="KW-0833">Ubl conjugation pathway</keyword>
<evidence type="ECO:0000256" key="8">
    <source>
        <dbReference type="SAM" id="Phobius"/>
    </source>
</evidence>
<dbReference type="OrthoDB" id="8062037at2759"/>
<keyword evidence="8" id="KW-0472">Membrane</keyword>
<feature type="coiled-coil region" evidence="7">
    <location>
        <begin position="186"/>
        <end position="213"/>
    </location>
</feature>
<dbReference type="Proteomes" id="UP000799764">
    <property type="component" value="Unassembled WGS sequence"/>
</dbReference>
<dbReference type="Gene3D" id="3.30.40.10">
    <property type="entry name" value="Zinc/RING finger domain, C3HC4 (zinc finger)"/>
    <property type="match status" value="1"/>
</dbReference>
<keyword evidence="5" id="KW-0862">Zinc</keyword>
<feature type="domain" description="RING-type" evidence="9">
    <location>
        <begin position="126"/>
        <end position="151"/>
    </location>
</feature>
<keyword evidence="7" id="KW-0175">Coiled coil</keyword>
<keyword evidence="8" id="KW-0812">Transmembrane</keyword>
<dbReference type="InterPro" id="IPR024766">
    <property type="entry name" value="Znf_RING_H2"/>
</dbReference>
<dbReference type="EMBL" id="MU001511">
    <property type="protein sequence ID" value="KAF2438657.1"/>
    <property type="molecule type" value="Genomic_DNA"/>
</dbReference>
<sequence>MADYPTREDFVWSGVEQLSGVPEGGENGCPICMMPLVSDVSSGHVPLQNAQNLQDGECSTTTGTKDSNSNMGITTVQAAGATVSSATEQNTENSPTTVAVTVGNETLKSDVVEEPEDGPSIRLRACGHIYHTTCLREWLRNPNNKTCPMCRRTLFQASCRHTHELRHLATLEQRVQRLELEQAVRIVRLEDENATLKEENETLKKTIKNMEKGYANFVSDCTMMFFVAVLVALALYAWWS</sequence>
<dbReference type="GO" id="GO:0008270">
    <property type="term" value="F:zinc ion binding"/>
    <property type="evidence" value="ECO:0007669"/>
    <property type="project" value="UniProtKB-KW"/>
</dbReference>
<reference evidence="10" key="1">
    <citation type="journal article" date="2020" name="Stud. Mycol.">
        <title>101 Dothideomycetes genomes: a test case for predicting lifestyles and emergence of pathogens.</title>
        <authorList>
            <person name="Haridas S."/>
            <person name="Albert R."/>
            <person name="Binder M."/>
            <person name="Bloem J."/>
            <person name="Labutti K."/>
            <person name="Salamov A."/>
            <person name="Andreopoulos B."/>
            <person name="Baker S."/>
            <person name="Barry K."/>
            <person name="Bills G."/>
            <person name="Bluhm B."/>
            <person name="Cannon C."/>
            <person name="Castanera R."/>
            <person name="Culley D."/>
            <person name="Daum C."/>
            <person name="Ezra D."/>
            <person name="Gonzalez J."/>
            <person name="Henrissat B."/>
            <person name="Kuo A."/>
            <person name="Liang C."/>
            <person name="Lipzen A."/>
            <person name="Lutzoni F."/>
            <person name="Magnuson J."/>
            <person name="Mondo S."/>
            <person name="Nolan M."/>
            <person name="Ohm R."/>
            <person name="Pangilinan J."/>
            <person name="Park H.-J."/>
            <person name="Ramirez L."/>
            <person name="Alfaro M."/>
            <person name="Sun H."/>
            <person name="Tritt A."/>
            <person name="Yoshinaga Y."/>
            <person name="Zwiers L.-H."/>
            <person name="Turgeon B."/>
            <person name="Goodwin S."/>
            <person name="Spatafora J."/>
            <person name="Crous P."/>
            <person name="Grigoriev I."/>
        </authorList>
    </citation>
    <scope>NUCLEOTIDE SEQUENCE</scope>
    <source>
        <strain evidence="10">CBS 690.94</strain>
    </source>
</reference>
<evidence type="ECO:0000259" key="9">
    <source>
        <dbReference type="PROSITE" id="PS50089"/>
    </source>
</evidence>
<evidence type="ECO:0000256" key="5">
    <source>
        <dbReference type="ARBA" id="ARBA00022833"/>
    </source>
</evidence>
<evidence type="ECO:0000313" key="11">
    <source>
        <dbReference type="Proteomes" id="UP000799764"/>
    </source>
</evidence>
<comment type="caution">
    <text evidence="10">The sequence shown here is derived from an EMBL/GenBank/DDBJ whole genome shotgun (WGS) entry which is preliminary data.</text>
</comment>
<dbReference type="Pfam" id="PF12678">
    <property type="entry name" value="zf-rbx1"/>
    <property type="match status" value="1"/>
</dbReference>
<feature type="transmembrane region" description="Helical" evidence="8">
    <location>
        <begin position="214"/>
        <end position="239"/>
    </location>
</feature>
<keyword evidence="3 6" id="KW-0863">Zinc-finger</keyword>